<feature type="transmembrane region" description="Helical" evidence="1">
    <location>
        <begin position="12"/>
        <end position="30"/>
    </location>
</feature>
<accession>A0ABT1SFV1</accession>
<reference evidence="2 3" key="1">
    <citation type="submission" date="2022-06" db="EMBL/GenBank/DDBJ databases">
        <title>Isolation of gut microbiota from human fecal samples.</title>
        <authorList>
            <person name="Pamer E.G."/>
            <person name="Barat B."/>
            <person name="Waligurski E."/>
            <person name="Medina S."/>
            <person name="Paddock L."/>
            <person name="Mostad J."/>
        </authorList>
    </citation>
    <scope>NUCLEOTIDE SEQUENCE [LARGE SCALE GENOMIC DNA]</scope>
    <source>
        <strain evidence="2 3">DFI.7.95</strain>
    </source>
</reference>
<sequence length="45" mass="5043">MKKLLKRLCNFLVLLAPLAMVNIACLLFWGEPECPDALKSSIPNK</sequence>
<keyword evidence="3" id="KW-1185">Reference proteome</keyword>
<keyword evidence="1" id="KW-0472">Membrane</keyword>
<dbReference type="EMBL" id="JANGAC010000021">
    <property type="protein sequence ID" value="MCQ4925361.1"/>
    <property type="molecule type" value="Genomic_DNA"/>
</dbReference>
<gene>
    <name evidence="2" type="ORF">NE686_19815</name>
</gene>
<protein>
    <submittedName>
        <fullName evidence="2">Cyclic lactone autoinducer peptide</fullName>
    </submittedName>
</protein>
<organism evidence="2 3">
    <name type="scientific">Tissierella carlieri</name>
    <dbReference type="NCBI Taxonomy" id="689904"/>
    <lineage>
        <taxon>Bacteria</taxon>
        <taxon>Bacillati</taxon>
        <taxon>Bacillota</taxon>
        <taxon>Tissierellia</taxon>
        <taxon>Tissierellales</taxon>
        <taxon>Tissierellaceae</taxon>
        <taxon>Tissierella</taxon>
    </lineage>
</organism>
<proteinExistence type="predicted"/>
<evidence type="ECO:0000313" key="2">
    <source>
        <dbReference type="EMBL" id="MCQ4925361.1"/>
    </source>
</evidence>
<comment type="caution">
    <text evidence="2">The sequence shown here is derived from an EMBL/GenBank/DDBJ whole genome shotgun (WGS) entry which is preliminary data.</text>
</comment>
<dbReference type="RefSeq" id="WP_256312849.1">
    <property type="nucleotide sequence ID" value="NZ_JANGAC010000021.1"/>
</dbReference>
<dbReference type="InterPro" id="IPR009229">
    <property type="entry name" value="AgrD"/>
</dbReference>
<dbReference type="NCBIfam" id="TIGR04223">
    <property type="entry name" value="quorum_AgrD"/>
    <property type="match status" value="1"/>
</dbReference>
<name>A0ABT1SFV1_9FIRM</name>
<keyword evidence="1" id="KW-0812">Transmembrane</keyword>
<dbReference type="Proteomes" id="UP001524478">
    <property type="component" value="Unassembled WGS sequence"/>
</dbReference>
<evidence type="ECO:0000256" key="1">
    <source>
        <dbReference type="SAM" id="Phobius"/>
    </source>
</evidence>
<keyword evidence="1" id="KW-1133">Transmembrane helix</keyword>
<evidence type="ECO:0000313" key="3">
    <source>
        <dbReference type="Proteomes" id="UP001524478"/>
    </source>
</evidence>